<feature type="transmembrane region" description="Helical" evidence="1">
    <location>
        <begin position="100"/>
        <end position="116"/>
    </location>
</feature>
<accession>A0ABR0CGY1</accession>
<keyword evidence="3" id="KW-1185">Reference proteome</keyword>
<name>A0ABR0CGY1_PURLI</name>
<dbReference type="Proteomes" id="UP001287286">
    <property type="component" value="Unassembled WGS sequence"/>
</dbReference>
<dbReference type="EMBL" id="JAWRVI010000001">
    <property type="protein sequence ID" value="KAK4095211.1"/>
    <property type="molecule type" value="Genomic_DNA"/>
</dbReference>
<evidence type="ECO:0000313" key="3">
    <source>
        <dbReference type="Proteomes" id="UP001287286"/>
    </source>
</evidence>
<reference evidence="2 3" key="1">
    <citation type="journal article" date="2024" name="Microbiol. Resour. Announc.">
        <title>Genome annotations for the ascomycete fungi Trichoderma harzianum, Trichoderma aggressivum, and Purpureocillium lilacinum.</title>
        <authorList>
            <person name="Beijen E.P.W."/>
            <person name="Ohm R.A."/>
        </authorList>
    </citation>
    <scope>NUCLEOTIDE SEQUENCE [LARGE SCALE GENOMIC DNA]</scope>
    <source>
        <strain evidence="2 3">CBS 150709</strain>
    </source>
</reference>
<comment type="caution">
    <text evidence="2">The sequence shown here is derived from an EMBL/GenBank/DDBJ whole genome shotgun (WGS) entry which is preliminary data.</text>
</comment>
<proteinExistence type="predicted"/>
<keyword evidence="1" id="KW-0812">Transmembrane</keyword>
<feature type="transmembrane region" description="Helical" evidence="1">
    <location>
        <begin position="187"/>
        <end position="203"/>
    </location>
</feature>
<feature type="transmembrane region" description="Helical" evidence="1">
    <location>
        <begin position="136"/>
        <end position="152"/>
    </location>
</feature>
<gene>
    <name evidence="2" type="ORF">Purlil1_7</name>
</gene>
<protein>
    <submittedName>
        <fullName evidence="2">Uncharacterized protein</fullName>
    </submittedName>
</protein>
<keyword evidence="1" id="KW-0472">Membrane</keyword>
<sequence>MIAQRGDAGGDTEQQTGGFRVLGFRSPHERLPAEHAAQLARRDRVFAPDSLAKKGFDRKPCLFATFVRLPSAEPSLHSASQPSRLQPFRMLTRDSCSTQILYWFALLGYSVTVRVLAAPGDLDSRALGYIDRAQDVEVYCIVTCTLLFFAWLGPVAVVLFPMSVAAVALCCVEAVRLSEISYRRNEYIMLAVLAIMIGLPAAVNAREGLAGSYCVSRPVTVAVGTWEYTAQASLDVMAA</sequence>
<evidence type="ECO:0000256" key="1">
    <source>
        <dbReference type="SAM" id="Phobius"/>
    </source>
</evidence>
<evidence type="ECO:0000313" key="2">
    <source>
        <dbReference type="EMBL" id="KAK4095211.1"/>
    </source>
</evidence>
<keyword evidence="1" id="KW-1133">Transmembrane helix</keyword>
<organism evidence="2 3">
    <name type="scientific">Purpureocillium lilacinum</name>
    <name type="common">Paecilomyces lilacinus</name>
    <dbReference type="NCBI Taxonomy" id="33203"/>
    <lineage>
        <taxon>Eukaryota</taxon>
        <taxon>Fungi</taxon>
        <taxon>Dikarya</taxon>
        <taxon>Ascomycota</taxon>
        <taxon>Pezizomycotina</taxon>
        <taxon>Sordariomycetes</taxon>
        <taxon>Hypocreomycetidae</taxon>
        <taxon>Hypocreales</taxon>
        <taxon>Ophiocordycipitaceae</taxon>
        <taxon>Purpureocillium</taxon>
    </lineage>
</organism>